<name>A0ABW4JB00_9LACO</name>
<feature type="domain" description="HMA" evidence="1">
    <location>
        <begin position="2"/>
        <end position="65"/>
    </location>
</feature>
<dbReference type="Gene3D" id="3.30.70.100">
    <property type="match status" value="1"/>
</dbReference>
<dbReference type="InterPro" id="IPR006121">
    <property type="entry name" value="HMA_dom"/>
</dbReference>
<reference evidence="3" key="1">
    <citation type="journal article" date="2019" name="Int. J. Syst. Evol. Microbiol.">
        <title>The Global Catalogue of Microorganisms (GCM) 10K type strain sequencing project: providing services to taxonomists for standard genome sequencing and annotation.</title>
        <authorList>
            <consortium name="The Broad Institute Genomics Platform"/>
            <consortium name="The Broad Institute Genome Sequencing Center for Infectious Disease"/>
            <person name="Wu L."/>
            <person name="Ma J."/>
        </authorList>
    </citation>
    <scope>NUCLEOTIDE SEQUENCE [LARGE SCALE GENOMIC DNA]</scope>
    <source>
        <strain evidence="3">CCM 8896</strain>
    </source>
</reference>
<sequence>MAKKLVSIEGMKCDGCVENVTKAFSALNGVNNVEVSLENKNAIVDGDVAEADLKAALADTHYSVVAVENM</sequence>
<evidence type="ECO:0000313" key="2">
    <source>
        <dbReference type="EMBL" id="MFD1672605.1"/>
    </source>
</evidence>
<proteinExistence type="predicted"/>
<dbReference type="EMBL" id="JBHTOP010000026">
    <property type="protein sequence ID" value="MFD1672605.1"/>
    <property type="molecule type" value="Genomic_DNA"/>
</dbReference>
<dbReference type="RefSeq" id="WP_125711839.1">
    <property type="nucleotide sequence ID" value="NZ_JBHTOP010000026.1"/>
</dbReference>
<accession>A0ABW4JB00</accession>
<dbReference type="SUPFAM" id="SSF55008">
    <property type="entry name" value="HMA, heavy metal-associated domain"/>
    <property type="match status" value="1"/>
</dbReference>
<gene>
    <name evidence="2" type="ORF">ACFQ5M_10875</name>
</gene>
<dbReference type="InterPro" id="IPR036163">
    <property type="entry name" value="HMA_dom_sf"/>
</dbReference>
<dbReference type="CDD" id="cd00371">
    <property type="entry name" value="HMA"/>
    <property type="match status" value="1"/>
</dbReference>
<dbReference type="Pfam" id="PF00403">
    <property type="entry name" value="HMA"/>
    <property type="match status" value="1"/>
</dbReference>
<evidence type="ECO:0000313" key="3">
    <source>
        <dbReference type="Proteomes" id="UP001597267"/>
    </source>
</evidence>
<evidence type="ECO:0000259" key="1">
    <source>
        <dbReference type="PROSITE" id="PS50846"/>
    </source>
</evidence>
<protein>
    <submittedName>
        <fullName evidence="2">Heavy-metal-associated domain-containing protein</fullName>
    </submittedName>
</protein>
<comment type="caution">
    <text evidence="2">The sequence shown here is derived from an EMBL/GenBank/DDBJ whole genome shotgun (WGS) entry which is preliminary data.</text>
</comment>
<keyword evidence="3" id="KW-1185">Reference proteome</keyword>
<dbReference type="PROSITE" id="PS50846">
    <property type="entry name" value="HMA_2"/>
    <property type="match status" value="1"/>
</dbReference>
<dbReference type="Proteomes" id="UP001597267">
    <property type="component" value="Unassembled WGS sequence"/>
</dbReference>
<organism evidence="2 3">
    <name type="scientific">Agrilactobacillus yilanensis</name>
    <dbReference type="NCBI Taxonomy" id="2485997"/>
    <lineage>
        <taxon>Bacteria</taxon>
        <taxon>Bacillati</taxon>
        <taxon>Bacillota</taxon>
        <taxon>Bacilli</taxon>
        <taxon>Lactobacillales</taxon>
        <taxon>Lactobacillaceae</taxon>
        <taxon>Agrilactobacillus</taxon>
    </lineage>
</organism>